<comment type="caution">
    <text evidence="1">The sequence shown here is derived from an EMBL/GenBank/DDBJ whole genome shotgun (WGS) entry which is preliminary data.</text>
</comment>
<evidence type="ECO:0000313" key="1">
    <source>
        <dbReference type="EMBL" id="KAH9485064.1"/>
    </source>
</evidence>
<accession>A0ACB8HB46</accession>
<keyword evidence="2" id="KW-1185">Reference proteome</keyword>
<dbReference type="Proteomes" id="UP000664032">
    <property type="component" value="Unassembled WGS sequence"/>
</dbReference>
<organism evidence="1 2">
    <name type="scientific">Psilocybe cubensis</name>
    <name type="common">Psychedelic mushroom</name>
    <name type="synonym">Stropharia cubensis</name>
    <dbReference type="NCBI Taxonomy" id="181762"/>
    <lineage>
        <taxon>Eukaryota</taxon>
        <taxon>Fungi</taxon>
        <taxon>Dikarya</taxon>
        <taxon>Basidiomycota</taxon>
        <taxon>Agaricomycotina</taxon>
        <taxon>Agaricomycetes</taxon>
        <taxon>Agaricomycetidae</taxon>
        <taxon>Agaricales</taxon>
        <taxon>Agaricineae</taxon>
        <taxon>Strophariaceae</taxon>
        <taxon>Psilocybe</taxon>
    </lineage>
</organism>
<reference evidence="1" key="1">
    <citation type="submission" date="2021-10" db="EMBL/GenBank/DDBJ databases">
        <title>Psilocybe cubensis genome.</title>
        <authorList>
            <person name="Mckernan K.J."/>
            <person name="Crawford S."/>
            <person name="Trippe A."/>
            <person name="Kane L.T."/>
            <person name="Mclaughlin S."/>
        </authorList>
    </citation>
    <scope>NUCLEOTIDE SEQUENCE</scope>
    <source>
        <strain evidence="1">MGC-MH-2018</strain>
    </source>
</reference>
<protein>
    <submittedName>
        <fullName evidence="1">Ribosome biogenesis protein tsr1</fullName>
    </submittedName>
</protein>
<name>A0ACB8HB46_PSICU</name>
<evidence type="ECO:0000313" key="2">
    <source>
        <dbReference type="Proteomes" id="UP000664032"/>
    </source>
</evidence>
<dbReference type="EMBL" id="JAFIQS020000002">
    <property type="protein sequence ID" value="KAH9485064.1"/>
    <property type="molecule type" value="Genomic_DNA"/>
</dbReference>
<proteinExistence type="predicted"/>
<gene>
    <name evidence="1" type="ORF">JR316_0001970</name>
</gene>
<sequence length="1207" mass="136478">MHSTSQGPEDEDDSDALSYSQLPLFDPEDLPRITTEVVKYNSSGSNGGRTYNQYLRGEKIGKGKHGDVYVCRDQEIAGYELAMKVVRKSNNRDRMKLLRRTYQQENPDGQPAMNSTLNSIRKEIALMQKLRHANVVRLVEVLDSPSDEKIYIVMEYLSGGPVEWCNDEHKAILTLQQTRRIIRDTILGLEYLHYEGIIHRDIKPANILYTPDRRSVKIIDFGVAHYTPPSTLLSKTTKGKLPPQHETNTYHIDSSLFPESDIRKRAGTPSFLAPEVVWFSDDDSNMPPSPSYDTIAGRSNDRALVNSATTDFQKPKTRPQVTKAIDIWSLGVTFYCLLFGHTPFTVPSSSNENMQRSEFVLYNIICTKDWPVDETMGSDAITTGGRRPSRSDSEGYWVVNLLDRMLQKDPQHRASLQEIKENPWILKGIENPGEWVRITSPSREYDEVKSPSSRIARPSPKASTGSSTVAQSRLNRRNNAKQSAAAKRNALVSATRIFNGVDGAPRIVAVIPLTEDVSAKSTVQSLADVLDMSADDCPDDGIWKMKAERFRTSLQFRTVPYRNFYSALDACKVADYVVFVLSSSVEVDPWGDTLLRTLQAQGLPEVVSVISPDASIDVKSRTGILKSLLSFVQYFVPTQTRVFDLHASSDRLNALRSLSEGKPSDVRWKEGRTWILGETTEWEDGTLKLTGVARGSPLSANRLVHIPNFGDFQVSKILSAPLPRTHKGSNGPAMDVEPALLAEADPTSADSLVSSNDPEDLQNEQTWPTEEEMKGGVDDVQTDIPDAVVGTTPKAVRRIPKGMSEYQAAWIIDEDDDEEGDETNQSTDEVDMETQGEEEEEMQDMPMDDAATEKDVRFEDLDMEEEEEQLNKWRNRQREEEDDQSFPDEIDTPKEIPARTRFQRYRGMRSFRTSPWDAYENLPRDYARIFQFEDFKRTERSVRRRAEQELNVVEPGARVTLYIKDVPQAATSVSPIILFSVLQHEHKVTVLNFTVQRNTEYDGSVRSKDPLILCVGPRRLAVNPIYSQHTRGGGKGANNVHKFERYLRHGVTSVATTYGPVIYGRQPCVLLRETPDAEAPQLVAMGTFMNPDTTRIIAKRIILTGHPFKVHKKTATIRYMFFNPDDVHYFKPIQLHTKHGRTGHIRESLGTHGYFKAYFDGPINQMDTVCMSLYKRVFPKWARLWTQSRIHEVSNGAEKATSDAMEE</sequence>